<feature type="repeat" description="ANK" evidence="3">
    <location>
        <begin position="1153"/>
        <end position="1185"/>
    </location>
</feature>
<dbReference type="PRINTS" id="PR01415">
    <property type="entry name" value="ANKYRIN"/>
</dbReference>
<feature type="repeat" description="ANK" evidence="3">
    <location>
        <begin position="890"/>
        <end position="922"/>
    </location>
</feature>
<feature type="chain" id="PRO_5027111738" description="Novel STAND NTPase 3 domain-containing protein" evidence="5">
    <location>
        <begin position="27"/>
        <end position="1308"/>
    </location>
</feature>
<gene>
    <name evidence="7" type="ORF">MCOR_1607</name>
</gene>
<keyword evidence="8" id="KW-1185">Reference proteome</keyword>
<reference evidence="7 8" key="1">
    <citation type="submission" date="2020-06" db="EMBL/GenBank/DDBJ databases">
        <authorList>
            <person name="Li R."/>
            <person name="Bekaert M."/>
        </authorList>
    </citation>
    <scope>NUCLEOTIDE SEQUENCE [LARGE SCALE GENOMIC DNA]</scope>
    <source>
        <strain evidence="8">wild</strain>
    </source>
</reference>
<evidence type="ECO:0000313" key="7">
    <source>
        <dbReference type="EMBL" id="CAC5358298.1"/>
    </source>
</evidence>
<evidence type="ECO:0000256" key="3">
    <source>
        <dbReference type="PROSITE-ProRule" id="PRU00023"/>
    </source>
</evidence>
<dbReference type="InterPro" id="IPR027417">
    <property type="entry name" value="P-loop_NTPase"/>
</dbReference>
<proteinExistence type="predicted"/>
<feature type="repeat" description="ANK" evidence="3">
    <location>
        <begin position="1054"/>
        <end position="1086"/>
    </location>
</feature>
<dbReference type="Proteomes" id="UP000507470">
    <property type="component" value="Unassembled WGS sequence"/>
</dbReference>
<feature type="repeat" description="ANK" evidence="3">
    <location>
        <begin position="824"/>
        <end position="856"/>
    </location>
</feature>
<feature type="repeat" description="ANK" evidence="3">
    <location>
        <begin position="1251"/>
        <end position="1283"/>
    </location>
</feature>
<evidence type="ECO:0000256" key="5">
    <source>
        <dbReference type="SAM" id="SignalP"/>
    </source>
</evidence>
<feature type="repeat" description="ANK" evidence="3">
    <location>
        <begin position="1120"/>
        <end position="1152"/>
    </location>
</feature>
<dbReference type="EMBL" id="CACVKT020000339">
    <property type="protein sequence ID" value="CAC5358298.1"/>
    <property type="molecule type" value="Genomic_DNA"/>
</dbReference>
<feature type="repeat" description="ANK" evidence="3">
    <location>
        <begin position="857"/>
        <end position="889"/>
    </location>
</feature>
<keyword evidence="4" id="KW-0812">Transmembrane</keyword>
<protein>
    <recommendedName>
        <fullName evidence="6">Novel STAND NTPase 3 domain-containing protein</fullName>
    </recommendedName>
</protein>
<keyword evidence="4" id="KW-0472">Membrane</keyword>
<dbReference type="SMART" id="SM00248">
    <property type="entry name" value="ANK"/>
    <property type="match status" value="18"/>
</dbReference>
<feature type="domain" description="Novel STAND NTPase 3" evidence="6">
    <location>
        <begin position="272"/>
        <end position="394"/>
    </location>
</feature>
<dbReference type="OrthoDB" id="20872at2759"/>
<evidence type="ECO:0000259" key="6">
    <source>
        <dbReference type="Pfam" id="PF20720"/>
    </source>
</evidence>
<feature type="repeat" description="ANK" evidence="3">
    <location>
        <begin position="758"/>
        <end position="790"/>
    </location>
</feature>
<dbReference type="Gene3D" id="1.25.40.20">
    <property type="entry name" value="Ankyrin repeat-containing domain"/>
    <property type="match status" value="9"/>
</dbReference>
<feature type="repeat" description="ANK" evidence="3">
    <location>
        <begin position="1087"/>
        <end position="1119"/>
    </location>
</feature>
<feature type="transmembrane region" description="Helical" evidence="4">
    <location>
        <begin position="225"/>
        <end position="249"/>
    </location>
</feature>
<keyword evidence="5" id="KW-0732">Signal</keyword>
<name>A0A6J7ZYJ7_MYTCO</name>
<keyword evidence="2 3" id="KW-0040">ANK repeat</keyword>
<dbReference type="Pfam" id="PF20720">
    <property type="entry name" value="nSTAND3"/>
    <property type="match status" value="1"/>
</dbReference>
<dbReference type="Pfam" id="PF12796">
    <property type="entry name" value="Ank_2"/>
    <property type="match status" value="5"/>
</dbReference>
<dbReference type="InterPro" id="IPR002110">
    <property type="entry name" value="Ankyrin_rpt"/>
</dbReference>
<feature type="repeat" description="ANK" evidence="3">
    <location>
        <begin position="791"/>
        <end position="823"/>
    </location>
</feature>
<evidence type="ECO:0000256" key="4">
    <source>
        <dbReference type="SAM" id="Phobius"/>
    </source>
</evidence>
<evidence type="ECO:0000256" key="2">
    <source>
        <dbReference type="ARBA" id="ARBA00023043"/>
    </source>
</evidence>
<dbReference type="InterPro" id="IPR036770">
    <property type="entry name" value="Ankyrin_rpt-contain_sf"/>
</dbReference>
<evidence type="ECO:0000256" key="1">
    <source>
        <dbReference type="ARBA" id="ARBA00022737"/>
    </source>
</evidence>
<organism evidence="7 8">
    <name type="scientific">Mytilus coruscus</name>
    <name type="common">Sea mussel</name>
    <dbReference type="NCBI Taxonomy" id="42192"/>
    <lineage>
        <taxon>Eukaryota</taxon>
        <taxon>Metazoa</taxon>
        <taxon>Spiralia</taxon>
        <taxon>Lophotrochozoa</taxon>
        <taxon>Mollusca</taxon>
        <taxon>Bivalvia</taxon>
        <taxon>Autobranchia</taxon>
        <taxon>Pteriomorphia</taxon>
        <taxon>Mytilida</taxon>
        <taxon>Mytiloidea</taxon>
        <taxon>Mytilidae</taxon>
        <taxon>Mytilinae</taxon>
        <taxon>Mytilus</taxon>
    </lineage>
</organism>
<dbReference type="SUPFAM" id="SSF52540">
    <property type="entry name" value="P-loop containing nucleoside triphosphate hydrolases"/>
    <property type="match status" value="1"/>
</dbReference>
<keyword evidence="1" id="KW-0677">Repeat</keyword>
<dbReference type="Pfam" id="PF00023">
    <property type="entry name" value="Ank"/>
    <property type="match status" value="1"/>
</dbReference>
<feature type="repeat" description="ANK" evidence="3">
    <location>
        <begin position="692"/>
        <end position="724"/>
    </location>
</feature>
<feature type="repeat" description="ANK" evidence="3">
    <location>
        <begin position="1186"/>
        <end position="1218"/>
    </location>
</feature>
<dbReference type="InterPro" id="IPR049050">
    <property type="entry name" value="nSTAND3"/>
</dbReference>
<evidence type="ECO:0000313" key="8">
    <source>
        <dbReference type="Proteomes" id="UP000507470"/>
    </source>
</evidence>
<feature type="repeat" description="ANK" evidence="3">
    <location>
        <begin position="994"/>
        <end position="1020"/>
    </location>
</feature>
<accession>A0A6J7ZYJ7</accession>
<dbReference type="PANTHER" id="PTHR24171">
    <property type="entry name" value="ANKYRIN REPEAT DOMAIN-CONTAINING PROTEIN 39-RELATED"/>
    <property type="match status" value="1"/>
</dbReference>
<keyword evidence="4" id="KW-1133">Transmembrane helix</keyword>
<feature type="repeat" description="ANK" evidence="3">
    <location>
        <begin position="725"/>
        <end position="757"/>
    </location>
</feature>
<feature type="signal peptide" evidence="5">
    <location>
        <begin position="1"/>
        <end position="26"/>
    </location>
</feature>
<feature type="repeat" description="ANK" evidence="3">
    <location>
        <begin position="1021"/>
        <end position="1053"/>
    </location>
</feature>
<dbReference type="PROSITE" id="PS50297">
    <property type="entry name" value="ANK_REP_REGION"/>
    <property type="match status" value="13"/>
</dbReference>
<sequence length="1308" mass="146822">MKKHYHDLFCFQSLLLIHLVLNRTTAFDFQCPSLNQWMLRARSHCVITDGYICLFDVNRNDFGEICRNKSYFESPGYKFVIVGNLDRRKCESTRYQPFTFSTNGRKTCIFEKTFCSEEGQIISNNGSTKVDRQCRCDYTRGYDFITKPNNGCYCVPSMEDCSCYQKPCPLGFILNPDYQCVNLSIWNSQSTCESILPERSRNTIFPLDDKNTDDSPTASERNVKVVLGIVTVITIIVGLFIVVITTLSVPKLDAAELQEHLKQQWEERFCHFIATRASNKIKEKMLTEQCVLISGPHGCGKSSSAFHIAMELVKTLEYDCIIISKPDDLLIYASEDRKQLFLIDDVFGKYFVSDYNIMWWNHHGNFIQGILRQNKNFKILMTSRLHIYRSVNLEQLKITFCHINLISDEILLTLEERINIGRCYIKNDIDNLAEKLVMSYSWYPALCANFRDNKEVAMDEYFALPVAYIMSEIENIRKSKDLFYIALSIMIICDNKVSKEIFNEDKHKSYDMLTLVSKEIGYGGNPSLALLFSHFISLKGTYVLEKKHAFECLHLNLFYTLTFCIAPRIMRSIFMYGKSSFINARMQLETRGADYPTQTIMVPKALQIVYFERILHDINEGLFDTFSGYQHVFLEFRESFMAYLKNHLKDADLKQGRHATTILHVVSAEGYDDYANFFLGFNKAMINLQDNLGQTALHKACIKGYKKVTQLLLENGAFIASTDNDGKTALDIACDHGFTDTVQLLLSHQAPIHQKRTDLKSALHVACSNNNLKIAELLLQSKAKLNEKDTHGLTPLHLACRKGHVNIVKLLIDYKSDVNIADHKLRTALFFACKNGHLEIAKILLFEKANVNKENELRNTPLLIACKNNHNEVIKLLLEHESDVDCKNKSSLTPLHFASTNNNKDIVSLLIDHKAKINERDKTLKTPLFLACTKTYAVAGKLLHNEASKTKANQDGQTPYHLTCKDGTDHTVSGLSNVGANNPECNKNMIKSCHWACEGKPVEIVKELLNAGANVNDSDENGMTPFHKACEAGDIETINVLLNAGAKVDKVDKNGRTPLHMACTGGNVETVRVLLKASANVNVIDKDNLTPLHMAGEAGDIETVSVLLNAGAYVNEVDKNGKTPLHLACDGGHVETVNVLLKAGSNVNESDKDGITPLHMACSGGHVETVNVLLKAGSNVNEDDKDGITPLHLACKGTNVETGKRLFNDSANLMEDNHNAISSFDPCEEVNEETIYDISSTGVDVNEGDKDMIAPLQMTCPEGREEIVALLLSAGADVNRGDKDGITSLQIAYTTRNKRIADLLLVKT</sequence>
<dbReference type="SUPFAM" id="SSF48403">
    <property type="entry name" value="Ankyrin repeat"/>
    <property type="match status" value="2"/>
</dbReference>
<dbReference type="PROSITE" id="PS50088">
    <property type="entry name" value="ANK_REPEAT"/>
    <property type="match status" value="15"/>
</dbReference>